<organism evidence="1">
    <name type="scientific">Arundo donax</name>
    <name type="common">Giant reed</name>
    <name type="synonym">Donax arundinaceus</name>
    <dbReference type="NCBI Taxonomy" id="35708"/>
    <lineage>
        <taxon>Eukaryota</taxon>
        <taxon>Viridiplantae</taxon>
        <taxon>Streptophyta</taxon>
        <taxon>Embryophyta</taxon>
        <taxon>Tracheophyta</taxon>
        <taxon>Spermatophyta</taxon>
        <taxon>Magnoliopsida</taxon>
        <taxon>Liliopsida</taxon>
        <taxon>Poales</taxon>
        <taxon>Poaceae</taxon>
        <taxon>PACMAD clade</taxon>
        <taxon>Arundinoideae</taxon>
        <taxon>Arundineae</taxon>
        <taxon>Arundo</taxon>
    </lineage>
</organism>
<proteinExistence type="predicted"/>
<accession>A0A0A8YRP1</accession>
<protein>
    <submittedName>
        <fullName evidence="1">Uncharacterized protein</fullName>
    </submittedName>
</protein>
<reference evidence="1" key="2">
    <citation type="journal article" date="2015" name="Data Brief">
        <title>Shoot transcriptome of the giant reed, Arundo donax.</title>
        <authorList>
            <person name="Barrero R.A."/>
            <person name="Guerrero F.D."/>
            <person name="Moolhuijzen P."/>
            <person name="Goolsby J.A."/>
            <person name="Tidwell J."/>
            <person name="Bellgard S.E."/>
            <person name="Bellgard M.I."/>
        </authorList>
    </citation>
    <scope>NUCLEOTIDE SEQUENCE</scope>
    <source>
        <tissue evidence="1">Shoot tissue taken approximately 20 cm above the soil surface</tissue>
    </source>
</reference>
<dbReference type="AlphaFoldDB" id="A0A0A8YRP1"/>
<name>A0A0A8YRP1_ARUDO</name>
<sequence length="36" mass="4314">MRSKENILAAENKWLNFSRDHIFCIDIQRACLNIIH</sequence>
<evidence type="ECO:0000313" key="1">
    <source>
        <dbReference type="EMBL" id="JAD27520.1"/>
    </source>
</evidence>
<dbReference type="EMBL" id="GBRH01270375">
    <property type="protein sequence ID" value="JAD27520.1"/>
    <property type="molecule type" value="Transcribed_RNA"/>
</dbReference>
<reference evidence="1" key="1">
    <citation type="submission" date="2014-09" db="EMBL/GenBank/DDBJ databases">
        <authorList>
            <person name="Magalhaes I.L.F."/>
            <person name="Oliveira U."/>
            <person name="Santos F.R."/>
            <person name="Vidigal T.H.D.A."/>
            <person name="Brescovit A.D."/>
            <person name="Santos A.J."/>
        </authorList>
    </citation>
    <scope>NUCLEOTIDE SEQUENCE</scope>
    <source>
        <tissue evidence="1">Shoot tissue taken approximately 20 cm above the soil surface</tissue>
    </source>
</reference>